<dbReference type="EMBL" id="JALJOS010000042">
    <property type="protein sequence ID" value="KAK9820914.1"/>
    <property type="molecule type" value="Genomic_DNA"/>
</dbReference>
<evidence type="ECO:0000313" key="2">
    <source>
        <dbReference type="EMBL" id="KAK9820914.1"/>
    </source>
</evidence>
<sequence length="112" mass="12304">MHDKVCTLSGVLKHSNGDRYEGEFFNGKMHGFGAYTWRNGIIYRGEWEANKRSGCGVELVRNHDGSFTSREGQFMNDTFIGPVMACPASIAVARAAEADAAAQKARAFVLKD</sequence>
<dbReference type="Proteomes" id="UP001438707">
    <property type="component" value="Unassembled WGS sequence"/>
</dbReference>
<reference evidence="2 3" key="1">
    <citation type="journal article" date="2024" name="Nat. Commun.">
        <title>Phylogenomics reveals the evolutionary origins of lichenization in chlorophyte algae.</title>
        <authorList>
            <person name="Puginier C."/>
            <person name="Libourel C."/>
            <person name="Otte J."/>
            <person name="Skaloud P."/>
            <person name="Haon M."/>
            <person name="Grisel S."/>
            <person name="Petersen M."/>
            <person name="Berrin J.G."/>
            <person name="Delaux P.M."/>
            <person name="Dal Grande F."/>
            <person name="Keller J."/>
        </authorList>
    </citation>
    <scope>NUCLEOTIDE SEQUENCE [LARGE SCALE GENOMIC DNA]</scope>
    <source>
        <strain evidence="2 3">SAG 2145</strain>
    </source>
</reference>
<organism evidence="2 3">
    <name type="scientific">Apatococcus lobatus</name>
    <dbReference type="NCBI Taxonomy" id="904363"/>
    <lineage>
        <taxon>Eukaryota</taxon>
        <taxon>Viridiplantae</taxon>
        <taxon>Chlorophyta</taxon>
        <taxon>core chlorophytes</taxon>
        <taxon>Trebouxiophyceae</taxon>
        <taxon>Chlorellales</taxon>
        <taxon>Chlorellaceae</taxon>
        <taxon>Apatococcus</taxon>
    </lineage>
</organism>
<dbReference type="Gene3D" id="2.20.110.10">
    <property type="entry name" value="Histone H3 K4-specific methyltransferase SET7/9 N-terminal domain"/>
    <property type="match status" value="1"/>
</dbReference>
<evidence type="ECO:0000256" key="1">
    <source>
        <dbReference type="ARBA" id="ARBA00022737"/>
    </source>
</evidence>
<evidence type="ECO:0000313" key="3">
    <source>
        <dbReference type="Proteomes" id="UP001438707"/>
    </source>
</evidence>
<dbReference type="AlphaFoldDB" id="A0AAW1QHK5"/>
<accession>A0AAW1QHK5</accession>
<keyword evidence="1" id="KW-0677">Repeat</keyword>
<name>A0AAW1QHK5_9CHLO</name>
<keyword evidence="3" id="KW-1185">Reference proteome</keyword>
<dbReference type="PANTHER" id="PTHR23084:SF263">
    <property type="entry name" value="MORN REPEAT-CONTAINING PROTEIN 1"/>
    <property type="match status" value="1"/>
</dbReference>
<gene>
    <name evidence="2" type="ORF">WJX74_006604</name>
</gene>
<dbReference type="SUPFAM" id="SSF82185">
    <property type="entry name" value="Histone H3 K4-specific methyltransferase SET7/9 N-terminal domain"/>
    <property type="match status" value="1"/>
</dbReference>
<dbReference type="InterPro" id="IPR003409">
    <property type="entry name" value="MORN"/>
</dbReference>
<comment type="caution">
    <text evidence="2">The sequence shown here is derived from an EMBL/GenBank/DDBJ whole genome shotgun (WGS) entry which is preliminary data.</text>
</comment>
<protein>
    <recommendedName>
        <fullName evidence="4">MORN repeat protein</fullName>
    </recommendedName>
</protein>
<dbReference type="Pfam" id="PF02493">
    <property type="entry name" value="MORN"/>
    <property type="match status" value="2"/>
</dbReference>
<dbReference type="PANTHER" id="PTHR23084">
    <property type="entry name" value="PHOSPHATIDYLINOSITOL-4-PHOSPHATE 5-KINASE RELATED"/>
    <property type="match status" value="1"/>
</dbReference>
<dbReference type="SMART" id="SM00698">
    <property type="entry name" value="MORN"/>
    <property type="match status" value="2"/>
</dbReference>
<proteinExistence type="predicted"/>
<dbReference type="GO" id="GO:0016020">
    <property type="term" value="C:membrane"/>
    <property type="evidence" value="ECO:0007669"/>
    <property type="project" value="UniProtKB-ARBA"/>
</dbReference>
<evidence type="ECO:0008006" key="4">
    <source>
        <dbReference type="Google" id="ProtNLM"/>
    </source>
</evidence>